<comment type="caution">
    <text evidence="2">The sequence shown here is derived from an EMBL/GenBank/DDBJ whole genome shotgun (WGS) entry which is preliminary data.</text>
</comment>
<gene>
    <name evidence="2" type="ORF">HK17_14030</name>
</gene>
<accession>A0A252AL16</accession>
<feature type="domain" description="Hedgehog/Intein (Hint)" evidence="1">
    <location>
        <begin position="633"/>
        <end position="773"/>
    </location>
</feature>
<dbReference type="SUPFAM" id="SSF53756">
    <property type="entry name" value="UDP-Glycosyltransferase/glycogen phosphorylase"/>
    <property type="match status" value="1"/>
</dbReference>
<organism evidence="2 3">
    <name type="scientific">Acetobacter indonesiensis</name>
    <dbReference type="NCBI Taxonomy" id="104101"/>
    <lineage>
        <taxon>Bacteria</taxon>
        <taxon>Pseudomonadati</taxon>
        <taxon>Pseudomonadota</taxon>
        <taxon>Alphaproteobacteria</taxon>
        <taxon>Acetobacterales</taxon>
        <taxon>Acetobacteraceae</taxon>
        <taxon>Acetobacter</taxon>
    </lineage>
</organism>
<evidence type="ECO:0000313" key="2">
    <source>
        <dbReference type="EMBL" id="OUI90260.1"/>
    </source>
</evidence>
<dbReference type="Pfam" id="PF13403">
    <property type="entry name" value="Hint_2"/>
    <property type="match status" value="1"/>
</dbReference>
<name>A0A252AL16_9PROT</name>
<dbReference type="Gene3D" id="2.160.20.20">
    <property type="match status" value="1"/>
</dbReference>
<dbReference type="Proteomes" id="UP000194641">
    <property type="component" value="Unassembled WGS sequence"/>
</dbReference>
<proteinExistence type="predicted"/>
<dbReference type="Pfam" id="PF13692">
    <property type="entry name" value="Glyco_trans_1_4"/>
    <property type="match status" value="1"/>
</dbReference>
<protein>
    <recommendedName>
        <fullName evidence="1">Hedgehog/Intein (Hint) domain-containing protein</fullName>
    </recommendedName>
</protein>
<dbReference type="SUPFAM" id="SSF51294">
    <property type="entry name" value="Hedgehog/intein (Hint) domain"/>
    <property type="match status" value="1"/>
</dbReference>
<dbReference type="InterPro" id="IPR036844">
    <property type="entry name" value="Hint_dom_sf"/>
</dbReference>
<dbReference type="RefSeq" id="WP_179194131.1">
    <property type="nucleotide sequence ID" value="NZ_JBJJWX010000027.1"/>
</dbReference>
<evidence type="ECO:0000259" key="1">
    <source>
        <dbReference type="Pfam" id="PF13403"/>
    </source>
</evidence>
<reference evidence="3" key="1">
    <citation type="submission" date="2014-06" db="EMBL/GenBank/DDBJ databases">
        <authorList>
            <person name="Winans N.J."/>
            <person name="Newell P.D."/>
            <person name="Douglas A.E."/>
        </authorList>
    </citation>
    <scope>NUCLEOTIDE SEQUENCE [LARGE SCALE GENOMIC DNA]</scope>
</reference>
<dbReference type="NCBIfam" id="TIGR04415">
    <property type="entry name" value="O_hepto_targRPT"/>
    <property type="match status" value="2"/>
</dbReference>
<dbReference type="EMBL" id="JOPA01000053">
    <property type="protein sequence ID" value="OUI90260.1"/>
    <property type="molecule type" value="Genomic_DNA"/>
</dbReference>
<evidence type="ECO:0000313" key="3">
    <source>
        <dbReference type="Proteomes" id="UP000194641"/>
    </source>
</evidence>
<dbReference type="InterPro" id="IPR028992">
    <property type="entry name" value="Hedgehog/Intein_dom"/>
</dbReference>
<dbReference type="InterPro" id="IPR012332">
    <property type="entry name" value="Autotransporter_pectin_lyase_C"/>
</dbReference>
<dbReference type="PANTHER" id="PTHR12526">
    <property type="entry name" value="GLYCOSYLTRANSFERASE"/>
    <property type="match status" value="1"/>
</dbReference>
<sequence length="1476" mass="155874">MADSSSSSSSTVIVSGGQVSSGLVITVNQTLTVMSGGVVSNTQLDPAFAYANSDDNTYAAEEDVYGSSIGTQINDGDQEVFSGGVSINATVGSGGTLEADAGATVRGAQILNGGQANIGEDYSSGLAPTLASDITVHSGGAVYVDTNATVTNTIVSSGGYMEVDDAGSVASGVTVKSGAVFIADSGTVADSVTVESGGFFLAEPGASASNITGASAGYVILSENDDIVEVGLTSNNVAFQSVTLSDFIKDGDTEPTRLLVTSGATIYSVTATTGNAYDQNSIENYGTLSTITFSGSATGGLGVTIHSGGKLLEGALSATVSGSGYQSTELNVYVSSGGFVENIDMHSGTGMTIESGAQVKALSIQSGAIVQNSYLTSQSEIEIEGGTARYNTFSDTTIWLRGGETTYDTFQSGELLNILDGSPGPVTVSHDTFNNASVAVMKSAASPTTTIDHNTFIGSSANVSLMTPGVVLSANTYISGAYLLMQDAGDTTSYDTFLSGATEIVESGTSASYQTFSASELDIRGGSVSNITLNDSQLGMNDGAVLNNVTLTGNSVLELANATLNNVSIEKGTILIPHYGTGGLTIQGNKLIYTVPGTDTVNTITLTGAGSDFKLDVYGDEDDGEYIIDDGTPCYCRGTLIETDAGDVPVETLKIADKVRTLRNGYRPVKWIGRRAYSGQFAAGNRDVLPVVFKTGSLGRSATGQVLPWQDLAVSPLHAMYLDGVLVPAVLLVNNDSIVQAEAMDEVAYFHIELESHDILFANGVESESFIDDDSRGMFHNAAEYSALYPDARQSPARYCAPRVEQGHMLEAIRHRLNYGTVAPKPVERLNGFVDTVTRHTVCGWARTPGNAAPVSLQVLNNGVVLGHVVANLPRPDVGSACGFVFEIPGGLNPAIRHVLEVRRMEDAAPVGNSPWVLDMPEHQPMQAIIARTPTTPLNGFIDTVSHDRIAGWAHNPAHPHEPVALQILANGQIISTLVANALRPDVKQAGACPTARCGFDVLLPGSLSPFTKHVIEIRREQDGALLGAPRVLETATVFDQTIEKALADAVAATAGKPHQDDVLHFLLAQVDRLKAAKAEEQSGKAARALARTQQRQGRDVVLHNRNKRVLVIDTRQPDARRDAGSCALLSHMRAFAALGYDVSFAAADHMAGAAVLPDMPQAQVLAAPFYSSIEDILRQQHDSFDVVYLHRVDTAARYATLARQFQKRSRILYSVADLHCVRLARQAQAQSRPELLAHAKQVRQAECAAMRQADCVITHSADEAALIAQNLPQKRVQVVPWAYATRSRVPAFTKRQGVVFVGNYAHAPNRDAALWLVKNIMPRVWQHAPHIECSLAGADMPDSIHALAGKQVRVLGHVPDLQSLFDASRLSIAPLRFGAGIKGKVLDSLAAGLPCVMTPVAAEGLDLPDTLTRLVAHDADALAALIIAAHEDSALYQHTSKAGRAYMRDHWSEQQVENSLTIALAPRAAQIRQAG</sequence>
<dbReference type="InterPro" id="IPR030930">
    <property type="entry name" value="AIDA"/>
</dbReference>
<dbReference type="Gene3D" id="3.40.50.2000">
    <property type="entry name" value="Glycogen Phosphorylase B"/>
    <property type="match status" value="2"/>
</dbReference>